<dbReference type="EMBL" id="AE017285">
    <property type="protein sequence ID" value="AAS95837.1"/>
    <property type="molecule type" value="Genomic_DNA"/>
</dbReference>
<dbReference type="HOGENOM" id="CLU_037493_1_0_7"/>
<dbReference type="AlphaFoldDB" id="Q72CC4"/>
<evidence type="ECO:0000313" key="1">
    <source>
        <dbReference type="EMBL" id="AAS95837.1"/>
    </source>
</evidence>
<dbReference type="KEGG" id="dvu:DVU_1359"/>
<dbReference type="eggNOG" id="COG2128">
    <property type="taxonomic scope" value="Bacteria"/>
</dbReference>
<organism evidence="1 2">
    <name type="scientific">Nitratidesulfovibrio vulgaris (strain ATCC 29579 / DSM 644 / CCUG 34227 / NCIMB 8303 / VKM B-1760 / Hildenborough)</name>
    <name type="common">Desulfovibrio vulgaris</name>
    <dbReference type="NCBI Taxonomy" id="882"/>
    <lineage>
        <taxon>Bacteria</taxon>
        <taxon>Pseudomonadati</taxon>
        <taxon>Thermodesulfobacteriota</taxon>
        <taxon>Desulfovibrionia</taxon>
        <taxon>Desulfovibrionales</taxon>
        <taxon>Desulfovibrionaceae</taxon>
        <taxon>Nitratidesulfovibrio</taxon>
    </lineage>
</organism>
<evidence type="ECO:0008006" key="3">
    <source>
        <dbReference type="Google" id="ProtNLM"/>
    </source>
</evidence>
<accession>Q72CC4</accession>
<dbReference type="Proteomes" id="UP000002194">
    <property type="component" value="Chromosome"/>
</dbReference>
<sequence length="427" mass="47723">MLQQPLTVMFPPPVKVARPLWSQRLPPQAVFRTDVVRGFYHMPTMMQHCSRTPRVHIRPNTATATAVRAVLFLLALFAASVQAHAALPLTPEDLTAMGDALVRTPVQRDEIPALYRPRYVEAIDASLSLDDIDPVFIVPLPGGPRIYPQRIMVWHEVVNELLEDQPFCITYSPITGTATAYRSRTGRTPLIFGVEGRLLYGNTVMFDRTTESLWSQMLGLAFEGPQKGKLLERIPLYRTTWGHARNALPRALVLSYPLGSRRAYGKDPYGSYLRPGTYYDNDQLIYAVPKRDKRLPLKKRVIGIDFEGARAAIEPDAVRKAGVLNLTLGITPIAAVYAPGAGIIRIFDARIWGRPTTFEIREGKLRDRETGSVWTLEGKAVEGKLKDAVLPEIPGVESMWFAWFAFHPDTVVMPGNDPLSLPFAGQQ</sequence>
<evidence type="ECO:0000313" key="2">
    <source>
        <dbReference type="Proteomes" id="UP000002194"/>
    </source>
</evidence>
<dbReference type="PaxDb" id="882-DVU_1359"/>
<dbReference type="EnsemblBacteria" id="AAS95837">
    <property type="protein sequence ID" value="AAS95837"/>
    <property type="gene ID" value="DVU_1359"/>
</dbReference>
<dbReference type="Pfam" id="PF11376">
    <property type="entry name" value="DUF3179"/>
    <property type="match status" value="1"/>
</dbReference>
<dbReference type="OrthoDB" id="9806357at2"/>
<reference evidence="1 2" key="1">
    <citation type="journal article" date="2004" name="Nat. Biotechnol.">
        <title>The genome sequence of the anaerobic, sulfate-reducing bacterium Desulfovibrio vulgaris Hildenborough.</title>
        <authorList>
            <person name="Heidelberg J.F."/>
            <person name="Seshadri R."/>
            <person name="Haveman S.A."/>
            <person name="Hemme C.L."/>
            <person name="Paulsen I.T."/>
            <person name="Kolonay J.F."/>
            <person name="Eisen J.A."/>
            <person name="Ward N."/>
            <person name="Methe B."/>
            <person name="Brinkac L.M."/>
            <person name="Daugherty S.C."/>
            <person name="Deboy R.T."/>
            <person name="Dodson R.J."/>
            <person name="Durkin A.S."/>
            <person name="Madupu R."/>
            <person name="Nelson W.C."/>
            <person name="Sullivan S.A."/>
            <person name="Fouts D."/>
            <person name="Haft D.H."/>
            <person name="Selengut J."/>
            <person name="Peterson J.D."/>
            <person name="Davidsen T.M."/>
            <person name="Zafar N."/>
            <person name="Zhou L."/>
            <person name="Radune D."/>
            <person name="Dimitrov G."/>
            <person name="Hance M."/>
            <person name="Tran K."/>
            <person name="Khouri H."/>
            <person name="Gill J."/>
            <person name="Utterback T.R."/>
            <person name="Feldblyum T.V."/>
            <person name="Wall J.D."/>
            <person name="Voordouw G."/>
            <person name="Fraser C.M."/>
        </authorList>
    </citation>
    <scope>NUCLEOTIDE SEQUENCE [LARGE SCALE GENOMIC DNA]</scope>
    <source>
        <strain evidence="2">ATCC 29579 / DSM 644 / NCIMB 8303 / VKM B-1760 / Hildenborough</strain>
    </source>
</reference>
<proteinExistence type="predicted"/>
<name>Q72CC4_NITV2</name>
<dbReference type="STRING" id="882.DVU_1359"/>
<gene>
    <name evidence="1" type="ordered locus">DVU_1359</name>
</gene>
<keyword evidence="2" id="KW-1185">Reference proteome</keyword>
<protein>
    <recommendedName>
        <fullName evidence="3">DUF3179 domain-containing protein</fullName>
    </recommendedName>
</protein>
<dbReference type="InterPro" id="IPR021516">
    <property type="entry name" value="DUF3179"/>
</dbReference>
<dbReference type="PATRIC" id="fig|882.5.peg.1270"/>